<name>A0ABQ3YLY5_9ACTN</name>
<evidence type="ECO:0008006" key="3">
    <source>
        <dbReference type="Google" id="ProtNLM"/>
    </source>
</evidence>
<evidence type="ECO:0000313" key="2">
    <source>
        <dbReference type="Proteomes" id="UP000609879"/>
    </source>
</evidence>
<proteinExistence type="predicted"/>
<dbReference type="InterPro" id="IPR016888">
    <property type="entry name" value="UCP028498"/>
</dbReference>
<gene>
    <name evidence="1" type="ORF">Ade02nite_96580</name>
</gene>
<protein>
    <recommendedName>
        <fullName evidence="3">DUF2255 family protein</fullName>
    </recommendedName>
</protein>
<dbReference type="Proteomes" id="UP000609879">
    <property type="component" value="Unassembled WGS sequence"/>
</dbReference>
<keyword evidence="2" id="KW-1185">Reference proteome</keyword>
<dbReference type="RefSeq" id="WP_203778218.1">
    <property type="nucleotide sequence ID" value="NZ_BAAABO010000065.1"/>
</dbReference>
<comment type="caution">
    <text evidence="1">The sequence shown here is derived from an EMBL/GenBank/DDBJ whole genome shotgun (WGS) entry which is preliminary data.</text>
</comment>
<dbReference type="Pfam" id="PF10012">
    <property type="entry name" value="DUF2255"/>
    <property type="match status" value="1"/>
</dbReference>
<sequence length="115" mass="12094">MWSSEDAAVLAARQSLVLSVGASSGESVELGMVVVDGDLYVRAFRGRRSGWFRAALADPRGRITAGPIERDVRLSAGPGPAEALDAAYRAKYGANAGLVTGPRAHEATLRLDPGW</sequence>
<dbReference type="EMBL" id="BOMI01000217">
    <property type="protein sequence ID" value="GID81017.1"/>
    <property type="molecule type" value="Genomic_DNA"/>
</dbReference>
<reference evidence="1 2" key="1">
    <citation type="submission" date="2021-01" db="EMBL/GenBank/DDBJ databases">
        <title>Whole genome shotgun sequence of Actinoplanes deccanensis NBRC 13994.</title>
        <authorList>
            <person name="Komaki H."/>
            <person name="Tamura T."/>
        </authorList>
    </citation>
    <scope>NUCLEOTIDE SEQUENCE [LARGE SCALE GENOMIC DNA]</scope>
    <source>
        <strain evidence="1 2">NBRC 13994</strain>
    </source>
</reference>
<evidence type="ECO:0000313" key="1">
    <source>
        <dbReference type="EMBL" id="GID81017.1"/>
    </source>
</evidence>
<organism evidence="1 2">
    <name type="scientific">Paractinoplanes deccanensis</name>
    <dbReference type="NCBI Taxonomy" id="113561"/>
    <lineage>
        <taxon>Bacteria</taxon>
        <taxon>Bacillati</taxon>
        <taxon>Actinomycetota</taxon>
        <taxon>Actinomycetes</taxon>
        <taxon>Micromonosporales</taxon>
        <taxon>Micromonosporaceae</taxon>
        <taxon>Paractinoplanes</taxon>
    </lineage>
</organism>
<accession>A0ABQ3YLY5</accession>